<dbReference type="PROSITE" id="PS51257">
    <property type="entry name" value="PROKAR_LIPOPROTEIN"/>
    <property type="match status" value="1"/>
</dbReference>
<keyword evidence="3" id="KW-1185">Reference proteome</keyword>
<gene>
    <name evidence="2" type="ORF">DPN68_06060</name>
</gene>
<proteinExistence type="predicted"/>
<feature type="chain" id="PRO_5016858303" description="Lipoprotein" evidence="1">
    <location>
        <begin position="22"/>
        <end position="267"/>
    </location>
</feature>
<sequence length="267" mass="29228">MKLTKIFLVLINSLIFFSCSSDDNSGNNDNSSFQISLTDGSFWTYNVENETENTRDSLYISNDTIINSKTYKKFKTKNNIATGFYSSSLRNNGVRFLDGKLLMSGDLSLAGGADLGLDFDLNLDDFIIFNRNATSGQLLSTKSGTIEEDFDGVPVTINYSLKSFGGETLNTYTSPNGDSYENVKSVLIKLNVTVTTVQEILGFPVTINVLTPQDVIVSTQYIASGIGVVHTNTTTSYTINSSIADEFGIPASGSQNQKEFLDDYQIN</sequence>
<protein>
    <recommendedName>
        <fullName evidence="4">Lipoprotein</fullName>
    </recommendedName>
</protein>
<dbReference type="Proteomes" id="UP000253319">
    <property type="component" value="Unassembled WGS sequence"/>
</dbReference>
<evidence type="ECO:0000313" key="3">
    <source>
        <dbReference type="Proteomes" id="UP000253319"/>
    </source>
</evidence>
<evidence type="ECO:0000256" key="1">
    <source>
        <dbReference type="SAM" id="SignalP"/>
    </source>
</evidence>
<reference evidence="2 3" key="1">
    <citation type="submission" date="2018-06" db="EMBL/GenBank/DDBJ databases">
        <title>Flavobacterium tibetense sp. nov., isolated from a wetland YonghuCo on Tibetan Plateau.</title>
        <authorList>
            <person name="Xing P."/>
            <person name="Phurbu D."/>
            <person name="Lu H."/>
        </authorList>
    </citation>
    <scope>NUCLEOTIDE SEQUENCE [LARGE SCALE GENOMIC DNA]</scope>
    <source>
        <strain evidence="2 3">YH5</strain>
    </source>
</reference>
<accession>A0A365P215</accession>
<dbReference type="AlphaFoldDB" id="A0A365P215"/>
<evidence type="ECO:0008006" key="4">
    <source>
        <dbReference type="Google" id="ProtNLM"/>
    </source>
</evidence>
<organism evidence="2 3">
    <name type="scientific">Flavobacterium tibetense</name>
    <dbReference type="NCBI Taxonomy" id="2233533"/>
    <lineage>
        <taxon>Bacteria</taxon>
        <taxon>Pseudomonadati</taxon>
        <taxon>Bacteroidota</taxon>
        <taxon>Flavobacteriia</taxon>
        <taxon>Flavobacteriales</taxon>
        <taxon>Flavobacteriaceae</taxon>
        <taxon>Flavobacterium</taxon>
    </lineage>
</organism>
<dbReference type="RefSeq" id="WP_113988758.1">
    <property type="nucleotide sequence ID" value="NZ_QLST01000006.1"/>
</dbReference>
<evidence type="ECO:0000313" key="2">
    <source>
        <dbReference type="EMBL" id="RBA28577.1"/>
    </source>
</evidence>
<name>A0A365P215_9FLAO</name>
<comment type="caution">
    <text evidence="2">The sequence shown here is derived from an EMBL/GenBank/DDBJ whole genome shotgun (WGS) entry which is preliminary data.</text>
</comment>
<dbReference type="OrthoDB" id="1435518at2"/>
<dbReference type="EMBL" id="QLST01000006">
    <property type="protein sequence ID" value="RBA28577.1"/>
    <property type="molecule type" value="Genomic_DNA"/>
</dbReference>
<feature type="signal peptide" evidence="1">
    <location>
        <begin position="1"/>
        <end position="21"/>
    </location>
</feature>
<keyword evidence="1" id="KW-0732">Signal</keyword>